<keyword evidence="3" id="KW-1185">Reference proteome</keyword>
<dbReference type="SUPFAM" id="SSF81606">
    <property type="entry name" value="PP2C-like"/>
    <property type="match status" value="1"/>
</dbReference>
<sequence length="266" mass="30375">MKIEKVHIKSDKKNVCEDYFVMKEQQGLFAVLDGATPLCDFANEQGLNGAVLASRIVGEAIKNAEEGDIQTLMSNANALLLKEMKKYWIDLSKKHERWSTCLAMIKMNGQQIDYGQIGDCMIFAVTKNGRLEVLSKDTVAGISERAKKHREEERQKGKNLPDEVFYQNRMNSLIYNRSFANKPNGYGVLNGDQAAENYFYIGSIKPEDYKGILLISDGLFPKDQNWENMINTIWKDGLVKYAMDLVEYEKKTSTHQDDKTGIFIRF</sequence>
<accession>A0ABQ3N6G9</accession>
<evidence type="ECO:0000259" key="1">
    <source>
        <dbReference type="Pfam" id="PF13672"/>
    </source>
</evidence>
<evidence type="ECO:0000313" key="3">
    <source>
        <dbReference type="Proteomes" id="UP000637074"/>
    </source>
</evidence>
<dbReference type="Proteomes" id="UP000637074">
    <property type="component" value="Unassembled WGS sequence"/>
</dbReference>
<gene>
    <name evidence="2" type="ORF">AM1BK_31260</name>
</gene>
<protein>
    <submittedName>
        <fullName evidence="2">Serine/threonine protein phosphatase</fullName>
    </submittedName>
</protein>
<dbReference type="InterPro" id="IPR036457">
    <property type="entry name" value="PPM-type-like_dom_sf"/>
</dbReference>
<dbReference type="EMBL" id="BNDS01000013">
    <property type="protein sequence ID" value="GHH99583.1"/>
    <property type="molecule type" value="Genomic_DNA"/>
</dbReference>
<reference evidence="2 3" key="1">
    <citation type="journal article" date="2022" name="Int. J. Syst. Evol. Microbiol.">
        <title>Neobacillus kokaensis sp. nov., isolated from soil.</title>
        <authorList>
            <person name="Yuki K."/>
            <person name="Matsubara H."/>
            <person name="Yamaguchi S."/>
        </authorList>
    </citation>
    <scope>NUCLEOTIDE SEQUENCE [LARGE SCALE GENOMIC DNA]</scope>
    <source>
        <strain evidence="2 3">LOB 377</strain>
    </source>
</reference>
<dbReference type="InterPro" id="IPR001932">
    <property type="entry name" value="PPM-type_phosphatase-like_dom"/>
</dbReference>
<organism evidence="2 3">
    <name type="scientific">Neobacillus kokaensis</name>
    <dbReference type="NCBI Taxonomy" id="2759023"/>
    <lineage>
        <taxon>Bacteria</taxon>
        <taxon>Bacillati</taxon>
        <taxon>Bacillota</taxon>
        <taxon>Bacilli</taxon>
        <taxon>Bacillales</taxon>
        <taxon>Bacillaceae</taxon>
        <taxon>Neobacillus</taxon>
    </lineage>
</organism>
<evidence type="ECO:0000313" key="2">
    <source>
        <dbReference type="EMBL" id="GHH99583.1"/>
    </source>
</evidence>
<proteinExistence type="predicted"/>
<feature type="domain" description="PPM-type phosphatase" evidence="1">
    <location>
        <begin position="12"/>
        <end position="228"/>
    </location>
</feature>
<dbReference type="Gene3D" id="3.60.40.10">
    <property type="entry name" value="PPM-type phosphatase domain"/>
    <property type="match status" value="1"/>
</dbReference>
<name>A0ABQ3N6G9_9BACI</name>
<comment type="caution">
    <text evidence="2">The sequence shown here is derived from an EMBL/GenBank/DDBJ whole genome shotgun (WGS) entry which is preliminary data.</text>
</comment>
<dbReference type="Pfam" id="PF13672">
    <property type="entry name" value="PP2C_2"/>
    <property type="match status" value="1"/>
</dbReference>
<dbReference type="RefSeq" id="WP_191274377.1">
    <property type="nucleotide sequence ID" value="NZ_BNDS01000013.1"/>
</dbReference>